<protein>
    <submittedName>
        <fullName evidence="2">Uncharacterized protein</fullName>
    </submittedName>
</protein>
<feature type="non-terminal residue" evidence="2">
    <location>
        <position position="106"/>
    </location>
</feature>
<dbReference type="EMBL" id="JBJKTR010000001">
    <property type="protein sequence ID" value="KAL3383220.1"/>
    <property type="molecule type" value="Genomic_DNA"/>
</dbReference>
<accession>A0ABD2VRK7</accession>
<evidence type="ECO:0000313" key="2">
    <source>
        <dbReference type="EMBL" id="KAL3383220.1"/>
    </source>
</evidence>
<reference evidence="2 3" key="1">
    <citation type="submission" date="2024-05" db="EMBL/GenBank/DDBJ databases">
        <title>De novo assembly of an allotetraploid wild potato.</title>
        <authorList>
            <person name="Hosaka A.J."/>
        </authorList>
    </citation>
    <scope>NUCLEOTIDE SEQUENCE [LARGE SCALE GENOMIC DNA]</scope>
    <source>
        <tissue evidence="2">Young leaves</tissue>
    </source>
</reference>
<evidence type="ECO:0000256" key="1">
    <source>
        <dbReference type="SAM" id="MobiDB-lite"/>
    </source>
</evidence>
<keyword evidence="3" id="KW-1185">Reference proteome</keyword>
<feature type="compositionally biased region" description="Polar residues" evidence="1">
    <location>
        <begin position="33"/>
        <end position="46"/>
    </location>
</feature>
<comment type="caution">
    <text evidence="2">The sequence shown here is derived from an EMBL/GenBank/DDBJ whole genome shotgun (WGS) entry which is preliminary data.</text>
</comment>
<feature type="region of interest" description="Disordered" evidence="1">
    <location>
        <begin position="19"/>
        <end position="75"/>
    </location>
</feature>
<sequence>MSKKGVFIGETRVQEFGGKRMKNGQAPGAKSKIPNSNFFSKSSQGRGKSCCLYENSTKFPQNPDEGGSVDGFDRSPRLSRATWLNLEATRTSLRLQSPSSLHKDST</sequence>
<name>A0ABD2VRK7_9SOLN</name>
<dbReference type="Proteomes" id="UP001627284">
    <property type="component" value="Unassembled WGS sequence"/>
</dbReference>
<gene>
    <name evidence="2" type="ORF">AABB24_002627</name>
</gene>
<organism evidence="2 3">
    <name type="scientific">Solanum stoloniferum</name>
    <dbReference type="NCBI Taxonomy" id="62892"/>
    <lineage>
        <taxon>Eukaryota</taxon>
        <taxon>Viridiplantae</taxon>
        <taxon>Streptophyta</taxon>
        <taxon>Embryophyta</taxon>
        <taxon>Tracheophyta</taxon>
        <taxon>Spermatophyta</taxon>
        <taxon>Magnoliopsida</taxon>
        <taxon>eudicotyledons</taxon>
        <taxon>Gunneridae</taxon>
        <taxon>Pentapetalae</taxon>
        <taxon>asterids</taxon>
        <taxon>lamiids</taxon>
        <taxon>Solanales</taxon>
        <taxon>Solanaceae</taxon>
        <taxon>Solanoideae</taxon>
        <taxon>Solaneae</taxon>
        <taxon>Solanum</taxon>
    </lineage>
</organism>
<evidence type="ECO:0000313" key="3">
    <source>
        <dbReference type="Proteomes" id="UP001627284"/>
    </source>
</evidence>
<dbReference type="AlphaFoldDB" id="A0ABD2VRK7"/>
<proteinExistence type="predicted"/>